<gene>
    <name evidence="1" type="ORF">NI17_023735</name>
</gene>
<reference evidence="1" key="1">
    <citation type="submission" date="2020-10" db="EMBL/GenBank/DDBJ databases">
        <title>De novo genome project of the cellulose decomposer Thermobifida halotolerans type strain.</title>
        <authorList>
            <person name="Nagy I."/>
            <person name="Horvath B."/>
            <person name="Kukolya J."/>
            <person name="Nagy I."/>
            <person name="Orsini M."/>
        </authorList>
    </citation>
    <scope>NUCLEOTIDE SEQUENCE</scope>
    <source>
        <strain evidence="1">DSM 44931</strain>
    </source>
</reference>
<proteinExistence type="predicted"/>
<dbReference type="RefSeq" id="WP_119268009.1">
    <property type="nucleotide sequence ID" value="NZ_CP063196.1"/>
</dbReference>
<dbReference type="AlphaFoldDB" id="A0AA97LWS8"/>
<sequence>MSDIEEPRPGEGNVTKVSVSLPEGTAAAVRRRVGDRELSSYVAAAVERELRRQVLADIVAEYEEENGPVPEEARATVRSAWEDAERRHARWAAEPGA</sequence>
<evidence type="ECO:0008006" key="3">
    <source>
        <dbReference type="Google" id="ProtNLM"/>
    </source>
</evidence>
<evidence type="ECO:0000313" key="1">
    <source>
        <dbReference type="EMBL" id="UOE19662.1"/>
    </source>
</evidence>
<keyword evidence="2" id="KW-1185">Reference proteome</keyword>
<organism evidence="1 2">
    <name type="scientific">Thermobifida halotolerans</name>
    <dbReference type="NCBI Taxonomy" id="483545"/>
    <lineage>
        <taxon>Bacteria</taxon>
        <taxon>Bacillati</taxon>
        <taxon>Actinomycetota</taxon>
        <taxon>Actinomycetes</taxon>
        <taxon>Streptosporangiales</taxon>
        <taxon>Nocardiopsidaceae</taxon>
        <taxon>Thermobifida</taxon>
    </lineage>
</organism>
<accession>A0AA97LWS8</accession>
<name>A0AA97LWS8_9ACTN</name>
<dbReference type="KEGG" id="thao:NI17_023735"/>
<dbReference type="EMBL" id="CP063196">
    <property type="protein sequence ID" value="UOE19662.1"/>
    <property type="molecule type" value="Genomic_DNA"/>
</dbReference>
<dbReference type="Proteomes" id="UP000265719">
    <property type="component" value="Chromosome"/>
</dbReference>
<evidence type="ECO:0000313" key="2">
    <source>
        <dbReference type="Proteomes" id="UP000265719"/>
    </source>
</evidence>
<protein>
    <recommendedName>
        <fullName evidence="3">CopG family transcriptional regulator</fullName>
    </recommendedName>
</protein>